<dbReference type="InterPro" id="IPR003148">
    <property type="entry name" value="RCK_N"/>
</dbReference>
<keyword evidence="2" id="KW-0812">Transmembrane</keyword>
<dbReference type="InterPro" id="IPR013099">
    <property type="entry name" value="K_chnl_dom"/>
</dbReference>
<reference evidence="5" key="1">
    <citation type="submission" date="2016-10" db="EMBL/GenBank/DDBJ databases">
        <authorList>
            <person name="Varghese N."/>
            <person name="Submissions S."/>
        </authorList>
    </citation>
    <scope>NUCLEOTIDE SEQUENCE [LARGE SCALE GENOMIC DNA]</scope>
    <source>
        <strain evidence="5">B48,IBRC-M 10115,DSM 25386,CECT 8001</strain>
    </source>
</reference>
<name>A0A1H8EU34_9BACI</name>
<evidence type="ECO:0000313" key="5">
    <source>
        <dbReference type="Proteomes" id="UP000198553"/>
    </source>
</evidence>
<dbReference type="SUPFAM" id="SSF51735">
    <property type="entry name" value="NAD(P)-binding Rossmann-fold domains"/>
    <property type="match status" value="1"/>
</dbReference>
<comment type="subcellular location">
    <subcellularLocation>
        <location evidence="1">Cell membrane</location>
        <topology evidence="1">Multi-pass membrane protein</topology>
    </subcellularLocation>
</comment>
<dbReference type="RefSeq" id="WP_090747158.1">
    <property type="nucleotide sequence ID" value="NZ_FOBW01000010.1"/>
</dbReference>
<keyword evidence="4" id="KW-0407">Ion channel</keyword>
<keyword evidence="4" id="KW-0406">Ion transport</keyword>
<dbReference type="GO" id="GO:0034220">
    <property type="term" value="P:monoatomic ion transmembrane transport"/>
    <property type="evidence" value="ECO:0007669"/>
    <property type="project" value="UniProtKB-KW"/>
</dbReference>
<dbReference type="PANTHER" id="PTHR43833">
    <property type="entry name" value="POTASSIUM CHANNEL PROTEIN 2-RELATED-RELATED"/>
    <property type="match status" value="1"/>
</dbReference>
<keyword evidence="2" id="KW-0472">Membrane</keyword>
<dbReference type="OrthoDB" id="9785285at2"/>
<keyword evidence="2" id="KW-1133">Transmembrane helix</keyword>
<dbReference type="Pfam" id="PF02254">
    <property type="entry name" value="TrkA_N"/>
    <property type="match status" value="1"/>
</dbReference>
<dbReference type="Pfam" id="PF07885">
    <property type="entry name" value="Ion_trans_2"/>
    <property type="match status" value="1"/>
</dbReference>
<keyword evidence="5" id="KW-1185">Reference proteome</keyword>
<proteinExistence type="predicted"/>
<accession>A0A1H8EU34</accession>
<evidence type="ECO:0000256" key="1">
    <source>
        <dbReference type="ARBA" id="ARBA00004651"/>
    </source>
</evidence>
<dbReference type="GO" id="GO:0005886">
    <property type="term" value="C:plasma membrane"/>
    <property type="evidence" value="ECO:0007669"/>
    <property type="project" value="UniProtKB-SubCell"/>
</dbReference>
<dbReference type="GO" id="GO:0006813">
    <property type="term" value="P:potassium ion transport"/>
    <property type="evidence" value="ECO:0007669"/>
    <property type="project" value="InterPro"/>
</dbReference>
<keyword evidence="4" id="KW-0813">Transport</keyword>
<dbReference type="InterPro" id="IPR050721">
    <property type="entry name" value="Trk_Ktr_HKT_K-transport"/>
</dbReference>
<feature type="domain" description="RCK N-terminal" evidence="3">
    <location>
        <begin position="115"/>
        <end position="245"/>
    </location>
</feature>
<protein>
    <submittedName>
        <fullName evidence="4">Voltage-gated potassium channel</fullName>
    </submittedName>
</protein>
<dbReference type="STRING" id="930146.SAMN05192533_110105"/>
<evidence type="ECO:0000259" key="3">
    <source>
        <dbReference type="PROSITE" id="PS51201"/>
    </source>
</evidence>
<dbReference type="PANTHER" id="PTHR43833:SF9">
    <property type="entry name" value="POTASSIUM CHANNEL PROTEIN YUGO-RELATED"/>
    <property type="match status" value="1"/>
</dbReference>
<dbReference type="Gene3D" id="1.10.287.70">
    <property type="match status" value="1"/>
</dbReference>
<gene>
    <name evidence="4" type="ORF">SAMN05192533_110105</name>
</gene>
<feature type="transmembrane region" description="Helical" evidence="2">
    <location>
        <begin position="12"/>
        <end position="33"/>
    </location>
</feature>
<feature type="transmembrane region" description="Helical" evidence="2">
    <location>
        <begin position="73"/>
        <end position="95"/>
    </location>
</feature>
<evidence type="ECO:0000256" key="2">
    <source>
        <dbReference type="SAM" id="Phobius"/>
    </source>
</evidence>
<dbReference type="EMBL" id="FOBW01000010">
    <property type="protein sequence ID" value="SEN22989.1"/>
    <property type="molecule type" value="Genomic_DNA"/>
</dbReference>
<evidence type="ECO:0000313" key="4">
    <source>
        <dbReference type="EMBL" id="SEN22989.1"/>
    </source>
</evidence>
<dbReference type="Gene3D" id="3.40.50.720">
    <property type="entry name" value="NAD(P)-binding Rossmann-like Domain"/>
    <property type="match status" value="1"/>
</dbReference>
<dbReference type="SUPFAM" id="SSF81324">
    <property type="entry name" value="Voltage-gated potassium channels"/>
    <property type="match status" value="1"/>
</dbReference>
<sequence length="341" mass="38435">MGILHRILSKLINISLWQASGIAVFLIILSSILMRTIEPETFPSYIDALWWTMTTLVTVGYGDLYPKTAFGQIFTMTLIYTFGIGAMGILVGKIFESFTLYRRLKEAGKLKYDGKNHYILIGSSRDKLGSILEEILLSNQNGDVVVIDHADRSPIEHNKVHFVSGNPADEEVLMQANILEAKSVAIFSGEGNQHAEYADGKTLLIASQVEHLSKKHNRNIYSVVEIKKERHMVLFEHANVDEFILSSDSLSRLMAQAAIHHGSSKLFEQLLSKTEGENLYEIEKKPHWITYKDAAMELFEQGATLISDGSHLDLARRSNEKISNNAKMFVICDELTYKKIK</sequence>
<dbReference type="PROSITE" id="PS51201">
    <property type="entry name" value="RCK_N"/>
    <property type="match status" value="1"/>
</dbReference>
<dbReference type="Proteomes" id="UP000198553">
    <property type="component" value="Unassembled WGS sequence"/>
</dbReference>
<dbReference type="AlphaFoldDB" id="A0A1H8EU34"/>
<dbReference type="InterPro" id="IPR036291">
    <property type="entry name" value="NAD(P)-bd_dom_sf"/>
</dbReference>
<organism evidence="4 5">
    <name type="scientific">Mesobacillus persicus</name>
    <dbReference type="NCBI Taxonomy" id="930146"/>
    <lineage>
        <taxon>Bacteria</taxon>
        <taxon>Bacillati</taxon>
        <taxon>Bacillota</taxon>
        <taxon>Bacilli</taxon>
        <taxon>Bacillales</taxon>
        <taxon>Bacillaceae</taxon>
        <taxon>Mesobacillus</taxon>
    </lineage>
</organism>